<dbReference type="InterPro" id="IPR000884">
    <property type="entry name" value="TSP1_rpt"/>
</dbReference>
<evidence type="ECO:0000256" key="10">
    <source>
        <dbReference type="SAM" id="MobiDB-lite"/>
    </source>
</evidence>
<feature type="disulfide bond" evidence="9">
    <location>
        <begin position="239"/>
        <end position="276"/>
    </location>
</feature>
<feature type="disulfide bond" evidence="9">
    <location>
        <begin position="243"/>
        <end position="281"/>
    </location>
</feature>
<feature type="binding site" evidence="8">
    <location>
        <position position="125"/>
    </location>
    <ligand>
        <name>Zn(2+)</name>
        <dbReference type="ChEBI" id="CHEBI:29105"/>
        <note>catalytic</note>
    </ligand>
</feature>
<accession>A0A8T2P030</accession>
<feature type="region of interest" description="Disordered" evidence="10">
    <location>
        <begin position="666"/>
        <end position="712"/>
    </location>
</feature>
<keyword evidence="8" id="KW-0862">Zinc</keyword>
<keyword evidence="6" id="KW-0325">Glycoprotein</keyword>
<dbReference type="Pfam" id="PF19236">
    <property type="entry name" value="ADAMTS_CR_3"/>
    <property type="match status" value="1"/>
</dbReference>
<dbReference type="InterPro" id="IPR045371">
    <property type="entry name" value="ADAMTS_CR_3"/>
</dbReference>
<keyword evidence="8" id="KW-0106">Calcium</keyword>
<evidence type="ECO:0000259" key="11">
    <source>
        <dbReference type="PROSITE" id="PS50900"/>
    </source>
</evidence>
<dbReference type="Pfam" id="PF19030">
    <property type="entry name" value="TSP1_ADAMTS"/>
    <property type="match status" value="1"/>
</dbReference>
<dbReference type="AlphaFoldDB" id="A0A8T2P030"/>
<dbReference type="InterPro" id="IPR013273">
    <property type="entry name" value="ADAMTS/ADAMTS-like"/>
</dbReference>
<dbReference type="GO" id="GO:0030198">
    <property type="term" value="P:extracellular matrix organization"/>
    <property type="evidence" value="ECO:0007669"/>
    <property type="project" value="InterPro"/>
</dbReference>
<comment type="subcellular location">
    <subcellularLocation>
        <location evidence="1">Secreted</location>
    </subcellularLocation>
</comment>
<dbReference type="PROSITE" id="PS50900">
    <property type="entry name" value="PLAC"/>
    <property type="match status" value="1"/>
</dbReference>
<dbReference type="PANTHER" id="PTHR13723:SF141">
    <property type="entry name" value="A DISINTEGRIN AND METALLOPROTEINASE WITH THROMBOSPONDIN MOTIFS 2"/>
    <property type="match status" value="1"/>
</dbReference>
<evidence type="ECO:0000256" key="1">
    <source>
        <dbReference type="ARBA" id="ARBA00004613"/>
    </source>
</evidence>
<comment type="cofactor">
    <cofactor evidence="8">
        <name>Zn(2+)</name>
        <dbReference type="ChEBI" id="CHEBI:29105"/>
    </cofactor>
    <text evidence="8">Binds 1 zinc ion per subunit.</text>
</comment>
<dbReference type="Proteomes" id="UP000824540">
    <property type="component" value="Unassembled WGS sequence"/>
</dbReference>
<evidence type="ECO:0000313" key="12">
    <source>
        <dbReference type="EMBL" id="KAG9346733.1"/>
    </source>
</evidence>
<feature type="disulfide bond" evidence="9">
    <location>
        <begin position="133"/>
        <end position="159"/>
    </location>
</feature>
<dbReference type="InterPro" id="IPR010909">
    <property type="entry name" value="PLAC"/>
</dbReference>
<gene>
    <name evidence="12" type="ORF">JZ751_007047</name>
</gene>
<dbReference type="PROSITE" id="PS50092">
    <property type="entry name" value="TSP1"/>
    <property type="match status" value="2"/>
</dbReference>
<dbReference type="SUPFAM" id="SSF55486">
    <property type="entry name" value="Metalloproteases ('zincins'), catalytic domain"/>
    <property type="match status" value="1"/>
</dbReference>
<dbReference type="GO" id="GO:0046872">
    <property type="term" value="F:metal ion binding"/>
    <property type="evidence" value="ECO:0007669"/>
    <property type="project" value="UniProtKB-KW"/>
</dbReference>
<dbReference type="GO" id="GO:0004222">
    <property type="term" value="F:metalloendopeptidase activity"/>
    <property type="evidence" value="ECO:0007669"/>
    <property type="project" value="TreeGrafter"/>
</dbReference>
<dbReference type="SUPFAM" id="SSF82895">
    <property type="entry name" value="TSP-1 type 1 repeat"/>
    <property type="match status" value="1"/>
</dbReference>
<feature type="binding site" evidence="8">
    <location>
        <position position="176"/>
    </location>
    <ligand>
        <name>Ca(2+)</name>
        <dbReference type="ChEBI" id="CHEBI:29108"/>
        <label>2</label>
    </ligand>
</feature>
<evidence type="ECO:0000256" key="2">
    <source>
        <dbReference type="ARBA" id="ARBA00022525"/>
    </source>
</evidence>
<keyword evidence="13" id="KW-1185">Reference proteome</keyword>
<keyword evidence="4" id="KW-0677">Repeat</keyword>
<feature type="binding site" evidence="8">
    <location>
        <position position="173"/>
    </location>
    <ligand>
        <name>Ca(2+)</name>
        <dbReference type="ChEBI" id="CHEBI:29108"/>
        <label>1</label>
    </ligand>
</feature>
<feature type="binding site" evidence="8">
    <location>
        <position position="176"/>
    </location>
    <ligand>
        <name>Ca(2+)</name>
        <dbReference type="ChEBI" id="CHEBI:29108"/>
        <label>1</label>
    </ligand>
</feature>
<reference evidence="12" key="1">
    <citation type="thesis" date="2021" institute="BYU ScholarsArchive" country="Provo, UT, USA">
        <title>Applications of and Algorithms for Genome Assembly and Genomic Analyses with an Emphasis on Marine Teleosts.</title>
        <authorList>
            <person name="Pickett B.D."/>
        </authorList>
    </citation>
    <scope>NUCLEOTIDE SEQUENCE</scope>
    <source>
        <strain evidence="12">HI-2016</strain>
    </source>
</reference>
<sequence length="895" mass="100847">MITFIGAAPRAITKLLGPRAGTVSCWELGVPLCCAAVLYRCAVPLGVTVGSFRAVNEIYHDQSLGARINVVLVRIIMLGYGKSMNLIELGNPSMSYAPVTGMCHPVRSCTLNHEDGFSSAFVVAHETGHGNRCGDEVHMGSIMAPLVQAAFHRFHWSRCSQHELSRYLHSYDCLRDDPFDHDWPSLPQLPGIHYSMNEQCRFDFGVGYMMCTAGHCIWLNPEILKQDGNWGMWSKFGSCSRTCGGGVRFRTRECDNPIPANGGRTCYGPNYEFQLCNTEDCEDLYNDFREEQCRMWDPKFEYQNSKHHWLPYEHTDPKERCHLHCRSKETGAEVDMQRMVHDGTRCSYKDPYSICVRGDCVKVGCDHVIGSTLQEDKCGDCGGDNSNCKNVKGNFTRSIKKQAVKNQASGHVFLNGEGEFPDSRSVIEKGIRTHGDSKMTLSYKYIIHKELQYSIDNNVLQEDSFYYEWALKKWSHCSKPCGGGEWEPCSKSCGKSGTQTRSVRCIQQLQDGTNRSIHSKQVLCYMRDNTIGLCLDAKPETIRACRLSACPKSPSDHKNGNFLIQWLSRPDPEFPIQKISSRQRCQGDRSIFCRMEVLSRYCAIPSFNQMCCKSCSEGNFTTHANNTFSHRKSTTPSRQPNRNYTTVLTHTSRDYSPTAKYTTSKYSATPWHETQNDPSHTMSTVPSRYTSAPSSTTSYSDTTDPRSTFSTDSTTVTSVTVSDEDTSVSSAAIAEEDSTYPTNHFSYDETTLPSSTVNSDVIIPSSIITTSNYIDVTSPTTSTWVDVEHTPYSAFALTTVKSETGPTTATVTTHPSKTRDMTVTTQLPNRTEETRENNSIDVPYRIIGVDNEVSQNNFIPRRRRLYRERTRNKRIQELLAEKREFLQRMKRGPSA</sequence>
<dbReference type="PANTHER" id="PTHR13723">
    <property type="entry name" value="ADAMTS A DISINTEGRIN AND METALLOPROTEASE WITH THROMBOSPONDIN MOTIFS PROTEASE"/>
    <property type="match status" value="1"/>
</dbReference>
<keyword evidence="3" id="KW-0732">Signal</keyword>
<comment type="caution">
    <text evidence="12">The sequence shown here is derived from an EMBL/GenBank/DDBJ whole genome shotgun (WGS) entry which is preliminary data.</text>
</comment>
<evidence type="ECO:0000256" key="4">
    <source>
        <dbReference type="ARBA" id="ARBA00022737"/>
    </source>
</evidence>
<feature type="compositionally biased region" description="Low complexity" evidence="10">
    <location>
        <begin position="687"/>
        <end position="712"/>
    </location>
</feature>
<dbReference type="InterPro" id="IPR036383">
    <property type="entry name" value="TSP1_rpt_sf"/>
</dbReference>
<feature type="binding site" evidence="8">
    <location>
        <position position="129"/>
    </location>
    <ligand>
        <name>Zn(2+)</name>
        <dbReference type="ChEBI" id="CHEBI:29105"/>
        <note>catalytic</note>
    </ligand>
</feature>
<dbReference type="GO" id="GO:0031012">
    <property type="term" value="C:extracellular matrix"/>
    <property type="evidence" value="ECO:0007669"/>
    <property type="project" value="TreeGrafter"/>
</dbReference>
<dbReference type="FunFam" id="2.20.100.10:FF:000006">
    <property type="entry name" value="A disintegrin and metalloproteinase with thrombospondin motifs 1"/>
    <property type="match status" value="1"/>
</dbReference>
<dbReference type="Gene3D" id="3.40.390.10">
    <property type="entry name" value="Collagenase (Catalytic Domain)"/>
    <property type="match status" value="1"/>
</dbReference>
<evidence type="ECO:0000256" key="6">
    <source>
        <dbReference type="ARBA" id="ARBA00023180"/>
    </source>
</evidence>
<keyword evidence="8" id="KW-0479">Metal-binding</keyword>
<dbReference type="SMART" id="SM00209">
    <property type="entry name" value="TSP1"/>
    <property type="match status" value="2"/>
</dbReference>
<evidence type="ECO:0000256" key="8">
    <source>
        <dbReference type="PIRSR" id="PIRSR613273-2"/>
    </source>
</evidence>
<dbReference type="PRINTS" id="PR01857">
    <property type="entry name" value="ADAMTSFAMILY"/>
</dbReference>
<dbReference type="GO" id="GO:0006508">
    <property type="term" value="P:proteolysis"/>
    <property type="evidence" value="ECO:0007669"/>
    <property type="project" value="TreeGrafter"/>
</dbReference>
<feature type="active site" evidence="7">
    <location>
        <position position="126"/>
    </location>
</feature>
<dbReference type="InterPro" id="IPR050439">
    <property type="entry name" value="ADAMTS_ADAMTS-like"/>
</dbReference>
<evidence type="ECO:0000313" key="13">
    <source>
        <dbReference type="Proteomes" id="UP000824540"/>
    </source>
</evidence>
<organism evidence="12 13">
    <name type="scientific">Albula glossodonta</name>
    <name type="common">roundjaw bonefish</name>
    <dbReference type="NCBI Taxonomy" id="121402"/>
    <lineage>
        <taxon>Eukaryota</taxon>
        <taxon>Metazoa</taxon>
        <taxon>Chordata</taxon>
        <taxon>Craniata</taxon>
        <taxon>Vertebrata</taxon>
        <taxon>Euteleostomi</taxon>
        <taxon>Actinopterygii</taxon>
        <taxon>Neopterygii</taxon>
        <taxon>Teleostei</taxon>
        <taxon>Albuliformes</taxon>
        <taxon>Albulidae</taxon>
        <taxon>Albula</taxon>
    </lineage>
</organism>
<name>A0A8T2P030_9TELE</name>
<evidence type="ECO:0000256" key="5">
    <source>
        <dbReference type="ARBA" id="ARBA00023157"/>
    </source>
</evidence>
<dbReference type="Gene3D" id="2.20.100.10">
    <property type="entry name" value="Thrombospondin type-1 (TSP1) repeat"/>
    <property type="match status" value="2"/>
</dbReference>
<protein>
    <recommendedName>
        <fullName evidence="11">PLAC domain-containing protein</fullName>
    </recommendedName>
</protein>
<evidence type="ECO:0000256" key="7">
    <source>
        <dbReference type="PIRSR" id="PIRSR613273-1"/>
    </source>
</evidence>
<dbReference type="OrthoDB" id="5855429at2759"/>
<proteinExistence type="predicted"/>
<dbReference type="Pfam" id="PF00090">
    <property type="entry name" value="TSP_1"/>
    <property type="match status" value="1"/>
</dbReference>
<feature type="disulfide bond" evidence="9">
    <location>
        <begin position="254"/>
        <end position="266"/>
    </location>
</feature>
<dbReference type="GO" id="GO:0005576">
    <property type="term" value="C:extracellular region"/>
    <property type="evidence" value="ECO:0007669"/>
    <property type="project" value="UniProtKB-SubCell"/>
</dbReference>
<evidence type="ECO:0000256" key="3">
    <source>
        <dbReference type="ARBA" id="ARBA00022729"/>
    </source>
</evidence>
<feature type="domain" description="PLAC" evidence="11">
    <location>
        <begin position="581"/>
        <end position="619"/>
    </location>
</feature>
<feature type="disulfide bond" evidence="9">
    <location>
        <begin position="103"/>
        <end position="173"/>
    </location>
</feature>
<keyword evidence="5 9" id="KW-1015">Disulfide bond</keyword>
<keyword evidence="2" id="KW-0964">Secreted</keyword>
<evidence type="ECO:0000256" key="9">
    <source>
        <dbReference type="PIRSR" id="PIRSR613273-3"/>
    </source>
</evidence>
<dbReference type="EMBL" id="JAFBMS010000015">
    <property type="protein sequence ID" value="KAG9346733.1"/>
    <property type="molecule type" value="Genomic_DNA"/>
</dbReference>
<feature type="compositionally biased region" description="Polar residues" evidence="10">
    <location>
        <begin position="666"/>
        <end position="686"/>
    </location>
</feature>
<dbReference type="InterPro" id="IPR024079">
    <property type="entry name" value="MetalloPept_cat_dom_sf"/>
</dbReference>